<sequence length="78" mass="8940">MTSSDTAEEDWLDKSVQDKTSRFYPFVDLTDSAEMKKIENEIVGQNETEAQEYDEWTLVSLEQKKVQAIIHASTSHSV</sequence>
<reference evidence="1" key="1">
    <citation type="submission" date="2021-06" db="EMBL/GenBank/DDBJ databases">
        <authorList>
            <person name="Kallberg Y."/>
            <person name="Tangrot J."/>
            <person name="Rosling A."/>
        </authorList>
    </citation>
    <scope>NUCLEOTIDE SEQUENCE</scope>
    <source>
        <strain evidence="1">BR232B</strain>
    </source>
</reference>
<accession>A0A9N9AKR7</accession>
<name>A0A9N9AKR7_9GLOM</name>
<organism evidence="1 2">
    <name type="scientific">Paraglomus brasilianum</name>
    <dbReference type="NCBI Taxonomy" id="144538"/>
    <lineage>
        <taxon>Eukaryota</taxon>
        <taxon>Fungi</taxon>
        <taxon>Fungi incertae sedis</taxon>
        <taxon>Mucoromycota</taxon>
        <taxon>Glomeromycotina</taxon>
        <taxon>Glomeromycetes</taxon>
        <taxon>Paraglomerales</taxon>
        <taxon>Paraglomeraceae</taxon>
        <taxon>Paraglomus</taxon>
    </lineage>
</organism>
<evidence type="ECO:0000313" key="2">
    <source>
        <dbReference type="Proteomes" id="UP000789739"/>
    </source>
</evidence>
<evidence type="ECO:0000313" key="1">
    <source>
        <dbReference type="EMBL" id="CAG8533117.1"/>
    </source>
</evidence>
<proteinExistence type="predicted"/>
<dbReference type="EMBL" id="CAJVPI010000422">
    <property type="protein sequence ID" value="CAG8533117.1"/>
    <property type="molecule type" value="Genomic_DNA"/>
</dbReference>
<comment type="caution">
    <text evidence="1">The sequence shown here is derived from an EMBL/GenBank/DDBJ whole genome shotgun (WGS) entry which is preliminary data.</text>
</comment>
<protein>
    <submittedName>
        <fullName evidence="1">1787_t:CDS:1</fullName>
    </submittedName>
</protein>
<dbReference type="Proteomes" id="UP000789739">
    <property type="component" value="Unassembled WGS sequence"/>
</dbReference>
<dbReference type="AlphaFoldDB" id="A0A9N9AKR7"/>
<keyword evidence="2" id="KW-1185">Reference proteome</keyword>
<gene>
    <name evidence="1" type="ORF">PBRASI_LOCUS4210</name>
</gene>